<proteinExistence type="predicted"/>
<dbReference type="Proteomes" id="UP000075809">
    <property type="component" value="Unassembled WGS sequence"/>
</dbReference>
<name>A0A151WZK7_9HYME</name>
<accession>A0A151WZK7</accession>
<feature type="compositionally biased region" description="Basic and acidic residues" evidence="1">
    <location>
        <begin position="9"/>
        <end position="38"/>
    </location>
</feature>
<organism evidence="2 3">
    <name type="scientific">Mycetomoellerius zeteki</name>
    <dbReference type="NCBI Taxonomy" id="64791"/>
    <lineage>
        <taxon>Eukaryota</taxon>
        <taxon>Metazoa</taxon>
        <taxon>Ecdysozoa</taxon>
        <taxon>Arthropoda</taxon>
        <taxon>Hexapoda</taxon>
        <taxon>Insecta</taxon>
        <taxon>Pterygota</taxon>
        <taxon>Neoptera</taxon>
        <taxon>Endopterygota</taxon>
        <taxon>Hymenoptera</taxon>
        <taxon>Apocrita</taxon>
        <taxon>Aculeata</taxon>
        <taxon>Formicoidea</taxon>
        <taxon>Formicidae</taxon>
        <taxon>Myrmicinae</taxon>
        <taxon>Mycetomoellerius</taxon>
    </lineage>
</organism>
<dbReference type="STRING" id="64791.A0A151WZK7"/>
<dbReference type="AlphaFoldDB" id="A0A151WZK7"/>
<gene>
    <name evidence="2" type="ORF">ALC60_07644</name>
</gene>
<keyword evidence="3" id="KW-1185">Reference proteome</keyword>
<protein>
    <submittedName>
        <fullName evidence="2">Uncharacterized protein</fullName>
    </submittedName>
</protein>
<evidence type="ECO:0000313" key="2">
    <source>
        <dbReference type="EMBL" id="KYQ53216.1"/>
    </source>
</evidence>
<feature type="region of interest" description="Disordered" evidence="1">
    <location>
        <begin position="1"/>
        <end position="38"/>
    </location>
</feature>
<reference evidence="2 3" key="1">
    <citation type="submission" date="2015-09" db="EMBL/GenBank/DDBJ databases">
        <title>Trachymyrmex zeteki WGS genome.</title>
        <authorList>
            <person name="Nygaard S."/>
            <person name="Hu H."/>
            <person name="Boomsma J."/>
            <person name="Zhang G."/>
        </authorList>
    </citation>
    <scope>NUCLEOTIDE SEQUENCE [LARGE SCALE GENOMIC DNA]</scope>
    <source>
        <strain evidence="2">Tzet28-1</strain>
        <tissue evidence="2">Whole body</tissue>
    </source>
</reference>
<dbReference type="EMBL" id="KQ982648">
    <property type="protein sequence ID" value="KYQ53216.1"/>
    <property type="molecule type" value="Genomic_DNA"/>
</dbReference>
<evidence type="ECO:0000256" key="1">
    <source>
        <dbReference type="SAM" id="MobiDB-lite"/>
    </source>
</evidence>
<evidence type="ECO:0000313" key="3">
    <source>
        <dbReference type="Proteomes" id="UP000075809"/>
    </source>
</evidence>
<sequence>MRLSTKTVEGPRRDGSDKETTRNYEKRSTGPHEERCPKRETIFAQAECRRLEIDGDRQRCMPSVFVRTMTASIAPRSDRETMRARDYRIDDLSESFCREDRSERPANAHLDQIEKFDLEITRIVKSDRNPPDGCG</sequence>